<evidence type="ECO:0000313" key="3">
    <source>
        <dbReference type="Proteomes" id="UP000328092"/>
    </source>
</evidence>
<evidence type="ECO:0000256" key="1">
    <source>
        <dbReference type="SAM" id="MobiDB-lite"/>
    </source>
</evidence>
<comment type="caution">
    <text evidence="2">The sequence shown here is derived from an EMBL/GenBank/DDBJ whole genome shotgun (WGS) entry which is preliminary data.</text>
</comment>
<feature type="region of interest" description="Disordered" evidence="1">
    <location>
        <begin position="46"/>
        <end position="65"/>
    </location>
</feature>
<keyword evidence="3" id="KW-1185">Reference proteome</keyword>
<accession>A0A508TFN6</accession>
<dbReference type="EMBL" id="CAADFC020000016">
    <property type="protein sequence ID" value="VIO73310.1"/>
    <property type="molecule type" value="Genomic_DNA"/>
</dbReference>
<dbReference type="Proteomes" id="UP000328092">
    <property type="component" value="Unassembled WGS sequence"/>
</dbReference>
<name>A0A508TFN6_9BRAD</name>
<proteinExistence type="predicted"/>
<sequence>MPKSLRNEIYRRAHYVEPQGDFIEMVLIRMDAIEEAVNAWDRGRRRLANRRKKHSAAKQGKRPRG</sequence>
<evidence type="ECO:0000313" key="2">
    <source>
        <dbReference type="EMBL" id="VIO73310.1"/>
    </source>
</evidence>
<reference evidence="2" key="1">
    <citation type="submission" date="2019-02" db="EMBL/GenBank/DDBJ databases">
        <authorList>
            <person name="Pothier F.J."/>
        </authorList>
    </citation>
    <scope>NUCLEOTIDE SEQUENCE</scope>
    <source>
        <strain evidence="2">CI-1B</strain>
    </source>
</reference>
<dbReference type="AlphaFoldDB" id="A0A508TFN6"/>
<organism evidence="2 3">
    <name type="scientific">Bradyrhizobium ivorense</name>
    <dbReference type="NCBI Taxonomy" id="2511166"/>
    <lineage>
        <taxon>Bacteria</taxon>
        <taxon>Pseudomonadati</taxon>
        <taxon>Pseudomonadota</taxon>
        <taxon>Alphaproteobacteria</taxon>
        <taxon>Hyphomicrobiales</taxon>
        <taxon>Nitrobacteraceae</taxon>
        <taxon>Bradyrhizobium</taxon>
    </lineage>
</organism>
<protein>
    <submittedName>
        <fullName evidence="2">Uncharacterized protein</fullName>
    </submittedName>
</protein>
<gene>
    <name evidence="2" type="ORF">CI1B_49150</name>
</gene>